<dbReference type="InterPro" id="IPR005828">
    <property type="entry name" value="MFS_sugar_transport-like"/>
</dbReference>
<feature type="transmembrane region" description="Helical" evidence="5">
    <location>
        <begin position="119"/>
        <end position="138"/>
    </location>
</feature>
<organism evidence="7">
    <name type="scientific">Timema bartmani</name>
    <dbReference type="NCBI Taxonomy" id="61472"/>
    <lineage>
        <taxon>Eukaryota</taxon>
        <taxon>Metazoa</taxon>
        <taxon>Ecdysozoa</taxon>
        <taxon>Arthropoda</taxon>
        <taxon>Hexapoda</taxon>
        <taxon>Insecta</taxon>
        <taxon>Pterygota</taxon>
        <taxon>Neoptera</taxon>
        <taxon>Polyneoptera</taxon>
        <taxon>Phasmatodea</taxon>
        <taxon>Timematodea</taxon>
        <taxon>Timematoidea</taxon>
        <taxon>Timematidae</taxon>
        <taxon>Timema</taxon>
    </lineage>
</organism>
<sequence length="615" mass="66088">MQVPYKEEPPSGRHMQVLSKEGRKGAVVVSSVLGGSAALLFFTSRQVGSVEMLLLARLIVGLSSGLITTVIPMYLTEIAPLSIRGAMGVLCPLGLTVGVVIAQILGLRQILGTIETWHYLLSLYVLLILVSAIALPFLPESPKYLYVVRGEEEKGISELSRLRGVPADKLHDELDDLCQVNKTDSEAKESWTIVSIARAPNLRLPLLLVCALQAGQQFSGINAVFYYSVSIFENAGLSHDGSQYASIGAGGVNLLIGIISIPLVNYYSRRGLALWSCATAAFFLIMLTCLEDRPVYRHVSGASTSEQARVWGIDHRSGTCLGHRPSVGNVSGASTIGQARVWGIDHRSGTCLGHRPSVVARVWGIDHRAGTCLGHRPSGGHVSGAWTIGWARVWGMDHRAGTCLGHGPSGGHVPGAWTSGRAHILSDKLFEVSPRPVAMSYGSMANWGGNFVVGMTFPSLQVLIGQYSFLLFAATTIMLAVFIKYYLPETKGRDSSDIAEILKHGFLSDINTPPLYTMSQRPTSVSSNPSRLRCNSETVSVDIVPATDSPSHNVGILAQNNSYTNLSAIPEQFQAVSDFPKSPTNPHPVHAMMPSIPENLDSSSVIVAKGGKQIM</sequence>
<name>A0A7R9FBF9_9NEOP</name>
<dbReference type="GO" id="GO:0015149">
    <property type="term" value="F:hexose transmembrane transporter activity"/>
    <property type="evidence" value="ECO:0007669"/>
    <property type="project" value="TreeGrafter"/>
</dbReference>
<dbReference type="AlphaFoldDB" id="A0A7R9FBF9"/>
<gene>
    <name evidence="7" type="ORF">TBIB3V08_LOCUS11747</name>
</gene>
<dbReference type="EMBL" id="OD571789">
    <property type="protein sequence ID" value="CAD7449472.1"/>
    <property type="molecule type" value="Genomic_DNA"/>
</dbReference>
<feature type="transmembrane region" description="Helical" evidence="5">
    <location>
        <begin position="25"/>
        <end position="42"/>
    </location>
</feature>
<evidence type="ECO:0000259" key="6">
    <source>
        <dbReference type="PROSITE" id="PS50850"/>
    </source>
</evidence>
<comment type="subcellular location">
    <subcellularLocation>
        <location evidence="1">Membrane</location>
        <topology evidence="1">Multi-pass membrane protein</topology>
    </subcellularLocation>
</comment>
<dbReference type="PROSITE" id="PS00217">
    <property type="entry name" value="SUGAR_TRANSPORT_2"/>
    <property type="match status" value="1"/>
</dbReference>
<evidence type="ECO:0000256" key="2">
    <source>
        <dbReference type="ARBA" id="ARBA00022692"/>
    </source>
</evidence>
<reference evidence="7" key="1">
    <citation type="submission" date="2020-11" db="EMBL/GenBank/DDBJ databases">
        <authorList>
            <person name="Tran Van P."/>
        </authorList>
    </citation>
    <scope>NUCLEOTIDE SEQUENCE</scope>
</reference>
<accession>A0A7R9FBF9</accession>
<evidence type="ECO:0000256" key="1">
    <source>
        <dbReference type="ARBA" id="ARBA00004141"/>
    </source>
</evidence>
<dbReference type="PANTHER" id="PTHR23503">
    <property type="entry name" value="SOLUTE CARRIER FAMILY 2"/>
    <property type="match status" value="1"/>
</dbReference>
<proteinExistence type="predicted"/>
<evidence type="ECO:0000256" key="3">
    <source>
        <dbReference type="ARBA" id="ARBA00022989"/>
    </source>
</evidence>
<keyword evidence="2 5" id="KW-0812">Transmembrane</keyword>
<dbReference type="InterPro" id="IPR045263">
    <property type="entry name" value="GLUT"/>
</dbReference>
<feature type="transmembrane region" description="Helical" evidence="5">
    <location>
        <begin position="54"/>
        <end position="75"/>
    </location>
</feature>
<keyword evidence="4 5" id="KW-0472">Membrane</keyword>
<dbReference type="Pfam" id="PF00083">
    <property type="entry name" value="Sugar_tr"/>
    <property type="match status" value="2"/>
</dbReference>
<dbReference type="InterPro" id="IPR003663">
    <property type="entry name" value="Sugar/inositol_transpt"/>
</dbReference>
<feature type="transmembrane region" description="Helical" evidence="5">
    <location>
        <begin position="272"/>
        <end position="290"/>
    </location>
</feature>
<dbReference type="SUPFAM" id="SSF103473">
    <property type="entry name" value="MFS general substrate transporter"/>
    <property type="match status" value="1"/>
</dbReference>
<dbReference type="GO" id="GO:0016020">
    <property type="term" value="C:membrane"/>
    <property type="evidence" value="ECO:0007669"/>
    <property type="project" value="UniProtKB-SubCell"/>
</dbReference>
<feature type="domain" description="Major facilitator superfamily (MFS) profile" evidence="6">
    <location>
        <begin position="1"/>
        <end position="491"/>
    </location>
</feature>
<dbReference type="InterPro" id="IPR005829">
    <property type="entry name" value="Sugar_transporter_CS"/>
</dbReference>
<evidence type="ECO:0000256" key="4">
    <source>
        <dbReference type="ARBA" id="ARBA00023136"/>
    </source>
</evidence>
<feature type="transmembrane region" description="Helical" evidence="5">
    <location>
        <begin position="469"/>
        <end position="487"/>
    </location>
</feature>
<dbReference type="InterPro" id="IPR020846">
    <property type="entry name" value="MFS_dom"/>
</dbReference>
<dbReference type="PANTHER" id="PTHR23503:SF127">
    <property type="entry name" value="FI08437P-RELATED"/>
    <property type="match status" value="1"/>
</dbReference>
<feature type="transmembrane region" description="Helical" evidence="5">
    <location>
        <begin position="244"/>
        <end position="266"/>
    </location>
</feature>
<dbReference type="PRINTS" id="PR00171">
    <property type="entry name" value="SUGRTRNSPORT"/>
</dbReference>
<evidence type="ECO:0000256" key="5">
    <source>
        <dbReference type="SAM" id="Phobius"/>
    </source>
</evidence>
<protein>
    <recommendedName>
        <fullName evidence="6">Major facilitator superfamily (MFS) profile domain-containing protein</fullName>
    </recommendedName>
</protein>
<keyword evidence="3 5" id="KW-1133">Transmembrane helix</keyword>
<evidence type="ECO:0000313" key="7">
    <source>
        <dbReference type="EMBL" id="CAD7449472.1"/>
    </source>
</evidence>
<dbReference type="Gene3D" id="1.20.1250.20">
    <property type="entry name" value="MFS general substrate transporter like domains"/>
    <property type="match status" value="2"/>
</dbReference>
<feature type="transmembrane region" description="Helical" evidence="5">
    <location>
        <begin position="87"/>
        <end position="107"/>
    </location>
</feature>
<dbReference type="PROSITE" id="PS50850">
    <property type="entry name" value="MFS"/>
    <property type="match status" value="1"/>
</dbReference>
<dbReference type="InterPro" id="IPR036259">
    <property type="entry name" value="MFS_trans_sf"/>
</dbReference>